<evidence type="ECO:0000259" key="6">
    <source>
        <dbReference type="Pfam" id="PF04679"/>
    </source>
</evidence>
<sequence length="362" mass="40632">MRGMPLPLRPPLKPMLSKSAKAIPDSGGLLFEPKWDGFRCIVFRDGDELYLQSRAEKPLNRYFPETVARLLDILPPRVVLDGELVVARGGRLDFDALTERIHPAESRITLLAAEQPAEFVAFDVLALDDRSLLDEPTSVRRERLTELAGDRFPLTPATTDPETARHWFELFEGAGLDGVIGKPLDEPYTPGKRVMVKYKHLRTADCVLAGLRWHVDGGPGELVGSFLLGLHDETGVLHHVGTVGSFPKDRRRELAAELAPLVTDGEDHPWGGRATGEAQRIPGGITRWRGTEHEWVPLRPERVVEVAYENTEGGMPSRFRHNARFVRWRPDREPASCDYSQLDEPACYDLDAVFRGQVVRTR</sequence>
<organism evidence="7 8">
    <name type="scientific">Amycolatopsis tolypomycina</name>
    <dbReference type="NCBI Taxonomy" id="208445"/>
    <lineage>
        <taxon>Bacteria</taxon>
        <taxon>Bacillati</taxon>
        <taxon>Actinomycetota</taxon>
        <taxon>Actinomycetes</taxon>
        <taxon>Pseudonocardiales</taxon>
        <taxon>Pseudonocardiaceae</taxon>
        <taxon>Amycolatopsis</taxon>
    </lineage>
</organism>
<name>A0A1H4RSD0_9PSEU</name>
<comment type="catalytic activity">
    <reaction evidence="4">
        <text>ATP + (deoxyribonucleotide)n-3'-hydroxyl + 5'-phospho-(deoxyribonucleotide)m = (deoxyribonucleotide)n+m + AMP + diphosphate.</text>
        <dbReference type="EC" id="6.5.1.1"/>
    </reaction>
</comment>
<evidence type="ECO:0000256" key="1">
    <source>
        <dbReference type="ARBA" id="ARBA00007572"/>
    </source>
</evidence>
<dbReference type="GO" id="GO:0006281">
    <property type="term" value="P:DNA repair"/>
    <property type="evidence" value="ECO:0007669"/>
    <property type="project" value="InterPro"/>
</dbReference>
<dbReference type="Pfam" id="PF04679">
    <property type="entry name" value="DNA_ligase_A_C"/>
    <property type="match status" value="1"/>
</dbReference>
<dbReference type="EC" id="6.5.1.1" evidence="2"/>
<dbReference type="Gene3D" id="3.30.470.30">
    <property type="entry name" value="DNA ligase/mRNA capping enzyme"/>
    <property type="match status" value="1"/>
</dbReference>
<dbReference type="GO" id="GO:0006310">
    <property type="term" value="P:DNA recombination"/>
    <property type="evidence" value="ECO:0007669"/>
    <property type="project" value="InterPro"/>
</dbReference>
<dbReference type="InterPro" id="IPR012310">
    <property type="entry name" value="DNA_ligase_ATP-dep_cent"/>
</dbReference>
<dbReference type="InterPro" id="IPR016059">
    <property type="entry name" value="DNA_ligase_ATP-dep_CS"/>
</dbReference>
<evidence type="ECO:0000259" key="5">
    <source>
        <dbReference type="Pfam" id="PF01068"/>
    </source>
</evidence>
<dbReference type="SUPFAM" id="SSF50249">
    <property type="entry name" value="Nucleic acid-binding proteins"/>
    <property type="match status" value="1"/>
</dbReference>
<dbReference type="GO" id="GO:0005524">
    <property type="term" value="F:ATP binding"/>
    <property type="evidence" value="ECO:0007669"/>
    <property type="project" value="InterPro"/>
</dbReference>
<comment type="similarity">
    <text evidence="1">Belongs to the ATP-dependent DNA ligase family.</text>
</comment>
<feature type="domain" description="DNA ligase ATP-dependent C-terminal" evidence="6">
    <location>
        <begin position="221"/>
        <end position="332"/>
    </location>
</feature>
<dbReference type="AlphaFoldDB" id="A0A1H4RSD0"/>
<evidence type="ECO:0000256" key="2">
    <source>
        <dbReference type="ARBA" id="ARBA00012727"/>
    </source>
</evidence>
<dbReference type="InterPro" id="IPR050191">
    <property type="entry name" value="ATP-dep_DNA_ligase"/>
</dbReference>
<dbReference type="PANTHER" id="PTHR45674">
    <property type="entry name" value="DNA LIGASE 1/3 FAMILY MEMBER"/>
    <property type="match status" value="1"/>
</dbReference>
<dbReference type="PROSITE" id="PS00697">
    <property type="entry name" value="DNA_LIGASE_A1"/>
    <property type="match status" value="1"/>
</dbReference>
<keyword evidence="3 7" id="KW-0436">Ligase</keyword>
<dbReference type="SUPFAM" id="SSF56091">
    <property type="entry name" value="DNA ligase/mRNA capping enzyme, catalytic domain"/>
    <property type="match status" value="1"/>
</dbReference>
<proteinExistence type="inferred from homology"/>
<evidence type="ECO:0000256" key="4">
    <source>
        <dbReference type="ARBA" id="ARBA00034003"/>
    </source>
</evidence>
<dbReference type="EMBL" id="FNSO01000004">
    <property type="protein sequence ID" value="SEC34766.1"/>
    <property type="molecule type" value="Genomic_DNA"/>
</dbReference>
<dbReference type="PANTHER" id="PTHR45674:SF4">
    <property type="entry name" value="DNA LIGASE 1"/>
    <property type="match status" value="1"/>
</dbReference>
<dbReference type="Proteomes" id="UP000199622">
    <property type="component" value="Unassembled WGS sequence"/>
</dbReference>
<keyword evidence="8" id="KW-1185">Reference proteome</keyword>
<dbReference type="CDD" id="cd07970">
    <property type="entry name" value="OBF_DNA_ligase_LigC"/>
    <property type="match status" value="1"/>
</dbReference>
<gene>
    <name evidence="7" type="ORF">SAMN04489727_3429</name>
</gene>
<dbReference type="InterPro" id="IPR012309">
    <property type="entry name" value="DNA_ligase_ATP-dep_C"/>
</dbReference>
<dbReference type="NCBIfam" id="NF006078">
    <property type="entry name" value="PRK08224.1"/>
    <property type="match status" value="1"/>
</dbReference>
<dbReference type="CDD" id="cd07905">
    <property type="entry name" value="Adenylation_DNA_ligase_LigC"/>
    <property type="match status" value="1"/>
</dbReference>
<evidence type="ECO:0000313" key="7">
    <source>
        <dbReference type="EMBL" id="SEC34766.1"/>
    </source>
</evidence>
<protein>
    <recommendedName>
        <fullName evidence="2">DNA ligase (ATP)</fullName>
        <ecNumber evidence="2">6.5.1.1</ecNumber>
    </recommendedName>
</protein>
<dbReference type="STRING" id="208445.SAMN04489727_3429"/>
<dbReference type="InterPro" id="IPR012340">
    <property type="entry name" value="NA-bd_OB-fold"/>
</dbReference>
<accession>A0A1H4RSD0</accession>
<feature type="domain" description="ATP-dependent DNA ligase family profile" evidence="5">
    <location>
        <begin position="14"/>
        <end position="199"/>
    </location>
</feature>
<evidence type="ECO:0000313" key="8">
    <source>
        <dbReference type="Proteomes" id="UP000199622"/>
    </source>
</evidence>
<dbReference type="Pfam" id="PF01068">
    <property type="entry name" value="DNA_ligase_A_M"/>
    <property type="match status" value="1"/>
</dbReference>
<evidence type="ECO:0000256" key="3">
    <source>
        <dbReference type="ARBA" id="ARBA00022598"/>
    </source>
</evidence>
<dbReference type="Gene3D" id="2.40.50.140">
    <property type="entry name" value="Nucleic acid-binding proteins"/>
    <property type="match status" value="1"/>
</dbReference>
<dbReference type="InterPro" id="IPR044117">
    <property type="entry name" value="OBF_LigC-like"/>
</dbReference>
<dbReference type="GO" id="GO:0003910">
    <property type="term" value="F:DNA ligase (ATP) activity"/>
    <property type="evidence" value="ECO:0007669"/>
    <property type="project" value="UniProtKB-EC"/>
</dbReference>
<dbReference type="InterPro" id="IPR044119">
    <property type="entry name" value="Adenylation_LigC-like"/>
</dbReference>
<reference evidence="8" key="1">
    <citation type="submission" date="2016-10" db="EMBL/GenBank/DDBJ databases">
        <authorList>
            <person name="Varghese N."/>
            <person name="Submissions S."/>
        </authorList>
    </citation>
    <scope>NUCLEOTIDE SEQUENCE [LARGE SCALE GENOMIC DNA]</scope>
    <source>
        <strain evidence="8">DSM 44544</strain>
    </source>
</reference>